<evidence type="ECO:0000313" key="3">
    <source>
        <dbReference type="Proteomes" id="UP000800097"/>
    </source>
</evidence>
<reference evidence="2" key="1">
    <citation type="journal article" date="2020" name="Stud. Mycol.">
        <title>101 Dothideomycetes genomes: a test case for predicting lifestyles and emergence of pathogens.</title>
        <authorList>
            <person name="Haridas S."/>
            <person name="Albert R."/>
            <person name="Binder M."/>
            <person name="Bloem J."/>
            <person name="Labutti K."/>
            <person name="Salamov A."/>
            <person name="Andreopoulos B."/>
            <person name="Baker S."/>
            <person name="Barry K."/>
            <person name="Bills G."/>
            <person name="Bluhm B."/>
            <person name="Cannon C."/>
            <person name="Castanera R."/>
            <person name="Culley D."/>
            <person name="Daum C."/>
            <person name="Ezra D."/>
            <person name="Gonzalez J."/>
            <person name="Henrissat B."/>
            <person name="Kuo A."/>
            <person name="Liang C."/>
            <person name="Lipzen A."/>
            <person name="Lutzoni F."/>
            <person name="Magnuson J."/>
            <person name="Mondo S."/>
            <person name="Nolan M."/>
            <person name="Ohm R."/>
            <person name="Pangilinan J."/>
            <person name="Park H.-J."/>
            <person name="Ramirez L."/>
            <person name="Alfaro M."/>
            <person name="Sun H."/>
            <person name="Tritt A."/>
            <person name="Yoshinaga Y."/>
            <person name="Zwiers L.-H."/>
            <person name="Turgeon B."/>
            <person name="Goodwin S."/>
            <person name="Spatafora J."/>
            <person name="Crous P."/>
            <person name="Grigoriev I."/>
        </authorList>
    </citation>
    <scope>NUCLEOTIDE SEQUENCE</scope>
    <source>
        <strain evidence="2">CBS 379.55</strain>
    </source>
</reference>
<dbReference type="RefSeq" id="XP_033652890.1">
    <property type="nucleotide sequence ID" value="XM_033801917.1"/>
</dbReference>
<dbReference type="Gene3D" id="3.90.1200.10">
    <property type="match status" value="1"/>
</dbReference>
<dbReference type="OrthoDB" id="2906425at2759"/>
<dbReference type="PANTHER" id="PTHR21310:SF13">
    <property type="entry name" value="AMINOGLYCOSIDE PHOSPHOTRANSFERASE DOMAIN-CONTAINING PROTEIN"/>
    <property type="match status" value="1"/>
</dbReference>
<protein>
    <submittedName>
        <fullName evidence="2">Kinase-like protein</fullName>
    </submittedName>
</protein>
<accession>A0A6A6JFM5</accession>
<dbReference type="Proteomes" id="UP000800097">
    <property type="component" value="Unassembled WGS sequence"/>
</dbReference>
<keyword evidence="2" id="KW-0808">Transferase</keyword>
<proteinExistence type="predicted"/>
<dbReference type="InterPro" id="IPR051678">
    <property type="entry name" value="AGP_Transferase"/>
</dbReference>
<feature type="domain" description="Aminoglycoside phosphotransferase" evidence="1">
    <location>
        <begin position="55"/>
        <end position="300"/>
    </location>
</feature>
<dbReference type="PANTHER" id="PTHR21310">
    <property type="entry name" value="AMINOGLYCOSIDE PHOSPHOTRANSFERASE-RELATED-RELATED"/>
    <property type="match status" value="1"/>
</dbReference>
<gene>
    <name evidence="2" type="ORF">EI97DRAFT_475295</name>
</gene>
<dbReference type="AlphaFoldDB" id="A0A6A6JFM5"/>
<evidence type="ECO:0000313" key="2">
    <source>
        <dbReference type="EMBL" id="KAF2275351.1"/>
    </source>
</evidence>
<dbReference type="SUPFAM" id="SSF56112">
    <property type="entry name" value="Protein kinase-like (PK-like)"/>
    <property type="match status" value="1"/>
</dbReference>
<dbReference type="InterPro" id="IPR011009">
    <property type="entry name" value="Kinase-like_dom_sf"/>
</dbReference>
<keyword evidence="3" id="KW-1185">Reference proteome</keyword>
<sequence length="423" mass="49125">MTAQLDEFRGLEWVEIRGFGMEPQWTVEPDLDAIKRTIEEIKPSQEIEVNFMVQGAFNKIYAVKAGDETFIMRVSLPIDPRYKTLSEIATLNWISENTSLPVPQVIDYQPERETSAVNFEWILMTRLPGKPLADMWKTMQYTAKKQLVQQIAMYSASVFRQHFHSIGNLFPDSGNQIGRIVSLSFFYGDHIRQDIYRGPFETSRDWLAARLSLHEHDCRSILGILGRQEELSSDEEAEKEDAERTLGIIERLRTQLDRVFPSTTDSPEPTVLLHDDLSQNNILVDENGKLTGVVGWECVSALPLWKACSYPAFLQGPTRNNPLDLRRYDIHDPDTLYWEHLEHYEKTMLRQYFLDEMRRLEPKWIEKFNATQVKRDFDEAVLFCDDGFAAGDIKTWLDELATAEEPMNVRSIKEINESRWAVH</sequence>
<dbReference type="GO" id="GO:0016301">
    <property type="term" value="F:kinase activity"/>
    <property type="evidence" value="ECO:0007669"/>
    <property type="project" value="UniProtKB-KW"/>
</dbReference>
<keyword evidence="2" id="KW-0418">Kinase</keyword>
<dbReference type="EMBL" id="ML986497">
    <property type="protein sequence ID" value="KAF2275351.1"/>
    <property type="molecule type" value="Genomic_DNA"/>
</dbReference>
<evidence type="ECO:0000259" key="1">
    <source>
        <dbReference type="Pfam" id="PF01636"/>
    </source>
</evidence>
<dbReference type="InterPro" id="IPR002575">
    <property type="entry name" value="Aminoglycoside_PTrfase"/>
</dbReference>
<organism evidence="2 3">
    <name type="scientific">Westerdykella ornata</name>
    <dbReference type="NCBI Taxonomy" id="318751"/>
    <lineage>
        <taxon>Eukaryota</taxon>
        <taxon>Fungi</taxon>
        <taxon>Dikarya</taxon>
        <taxon>Ascomycota</taxon>
        <taxon>Pezizomycotina</taxon>
        <taxon>Dothideomycetes</taxon>
        <taxon>Pleosporomycetidae</taxon>
        <taxon>Pleosporales</taxon>
        <taxon>Sporormiaceae</taxon>
        <taxon>Westerdykella</taxon>
    </lineage>
</organism>
<dbReference type="GeneID" id="54555092"/>
<dbReference type="Pfam" id="PF01636">
    <property type="entry name" value="APH"/>
    <property type="match status" value="1"/>
</dbReference>
<name>A0A6A6JFM5_WESOR</name>